<keyword evidence="2" id="KW-0229">DNA integration</keyword>
<dbReference type="GO" id="GO:0015074">
    <property type="term" value="P:DNA integration"/>
    <property type="evidence" value="ECO:0007669"/>
    <property type="project" value="UniProtKB-KW"/>
</dbReference>
<evidence type="ECO:0000256" key="1">
    <source>
        <dbReference type="ARBA" id="ARBA00008857"/>
    </source>
</evidence>
<dbReference type="GO" id="GO:0006310">
    <property type="term" value="P:DNA recombination"/>
    <property type="evidence" value="ECO:0007669"/>
    <property type="project" value="UniProtKB-KW"/>
</dbReference>
<sequence>MPRYIELRHNTWCCYLSVPKDVRAKLGTSRFYKSLQTQDKIKAEILALVQVANWKQQILDARLKLPDFLKRANDIAISGADVDLTEVVTIANVNESVAEQFLSIATKADVVFELNKSDFIDNLKSQGYAASTINSYSNDLNYWLLSFKKLSQLSTKSIRDWIKDNRAEGKTDGSISRILGKAVSKFIKYIEFKFEVVVEVDLSVPKFDINPVEKTNRKDIDNEGIGKIYNRARLDKDQQIQDFIMIAAFTGMRINEIGDLKKSDIAFDDKVRFIDIKKSKTTSGVRKIPVHSSINNLLDHLCKSKSDDDYLFDISRDAKRPTGAIVNRFSKLKSGLGFGADITFHSIRHSVDTQMIRAGIDSKIVSQIMGHKLKEGNESTKTYYHGAHMIELKKSIDKISWKSLGGGSLDGLWDDE</sequence>
<comment type="caution">
    <text evidence="6">The sequence shown here is derived from an EMBL/GenBank/DDBJ whole genome shotgun (WGS) entry which is preliminary data.</text>
</comment>
<reference evidence="6 7" key="1">
    <citation type="submission" date="2019-01" db="EMBL/GenBank/DDBJ databases">
        <title>Zoogloea oleivorans genome sequencing and assembly.</title>
        <authorList>
            <person name="Tancsics A."/>
            <person name="Farkas M."/>
            <person name="Kriszt B."/>
            <person name="Maroti G."/>
            <person name="Horvath B."/>
        </authorList>
    </citation>
    <scope>NUCLEOTIDE SEQUENCE [LARGE SCALE GENOMIC DNA]</scope>
    <source>
        <strain evidence="6 7">Buc</strain>
    </source>
</reference>
<evidence type="ECO:0000313" key="6">
    <source>
        <dbReference type="EMBL" id="TYC53386.1"/>
    </source>
</evidence>
<dbReference type="RefSeq" id="WP_148581190.1">
    <property type="nucleotide sequence ID" value="NZ_SDKK01000028.1"/>
</dbReference>
<dbReference type="InterPro" id="IPR004107">
    <property type="entry name" value="Integrase_SAM-like_N"/>
</dbReference>
<dbReference type="EMBL" id="SDKK01000028">
    <property type="protein sequence ID" value="TYC53386.1"/>
    <property type="molecule type" value="Genomic_DNA"/>
</dbReference>
<keyword evidence="7" id="KW-1185">Reference proteome</keyword>
<dbReference type="Pfam" id="PF20172">
    <property type="entry name" value="DUF6538"/>
    <property type="match status" value="1"/>
</dbReference>
<dbReference type="InterPro" id="IPR011010">
    <property type="entry name" value="DNA_brk_join_enz"/>
</dbReference>
<name>A0A6C2CIC8_9RHOO</name>
<dbReference type="Pfam" id="PF02899">
    <property type="entry name" value="Phage_int_SAM_1"/>
    <property type="match status" value="1"/>
</dbReference>
<proteinExistence type="inferred from homology"/>
<dbReference type="InterPro" id="IPR050090">
    <property type="entry name" value="Tyrosine_recombinase_XerCD"/>
</dbReference>
<evidence type="ECO:0000256" key="4">
    <source>
        <dbReference type="ARBA" id="ARBA00023172"/>
    </source>
</evidence>
<dbReference type="GO" id="GO:0003677">
    <property type="term" value="F:DNA binding"/>
    <property type="evidence" value="ECO:0007669"/>
    <property type="project" value="UniProtKB-KW"/>
</dbReference>
<dbReference type="InterPro" id="IPR002104">
    <property type="entry name" value="Integrase_catalytic"/>
</dbReference>
<dbReference type="PANTHER" id="PTHR30349:SF41">
    <property type="entry name" value="INTEGRASE_RECOMBINASE PROTEIN MJ0367-RELATED"/>
    <property type="match status" value="1"/>
</dbReference>
<feature type="domain" description="Tyr recombinase" evidence="5">
    <location>
        <begin position="215"/>
        <end position="397"/>
    </location>
</feature>
<evidence type="ECO:0000259" key="5">
    <source>
        <dbReference type="PROSITE" id="PS51898"/>
    </source>
</evidence>
<organism evidence="6 7">
    <name type="scientific">Zoogloea oleivorans</name>
    <dbReference type="NCBI Taxonomy" id="1552750"/>
    <lineage>
        <taxon>Bacteria</taxon>
        <taxon>Pseudomonadati</taxon>
        <taxon>Pseudomonadota</taxon>
        <taxon>Betaproteobacteria</taxon>
        <taxon>Rhodocyclales</taxon>
        <taxon>Zoogloeaceae</taxon>
        <taxon>Zoogloea</taxon>
    </lineage>
</organism>
<gene>
    <name evidence="6" type="ORF">ETQ85_21870</name>
</gene>
<dbReference type="AlphaFoldDB" id="A0A6C2CIC8"/>
<dbReference type="InterPro" id="IPR013762">
    <property type="entry name" value="Integrase-like_cat_sf"/>
</dbReference>
<keyword evidence="3" id="KW-0238">DNA-binding</keyword>
<protein>
    <recommendedName>
        <fullName evidence="5">Tyr recombinase domain-containing protein</fullName>
    </recommendedName>
</protein>
<comment type="similarity">
    <text evidence="1">Belongs to the 'phage' integrase family.</text>
</comment>
<dbReference type="Gene3D" id="1.10.443.10">
    <property type="entry name" value="Intergrase catalytic core"/>
    <property type="match status" value="1"/>
</dbReference>
<evidence type="ECO:0000256" key="3">
    <source>
        <dbReference type="ARBA" id="ARBA00023125"/>
    </source>
</evidence>
<dbReference type="InterPro" id="IPR010998">
    <property type="entry name" value="Integrase_recombinase_N"/>
</dbReference>
<dbReference type="PROSITE" id="PS51898">
    <property type="entry name" value="TYR_RECOMBINASE"/>
    <property type="match status" value="1"/>
</dbReference>
<dbReference type="Pfam" id="PF00589">
    <property type="entry name" value="Phage_integrase"/>
    <property type="match status" value="1"/>
</dbReference>
<dbReference type="InterPro" id="IPR046668">
    <property type="entry name" value="DUF6538"/>
</dbReference>
<dbReference type="OrthoDB" id="9784724at2"/>
<accession>A0A6C2CIC8</accession>
<evidence type="ECO:0000313" key="7">
    <source>
        <dbReference type="Proteomes" id="UP000389128"/>
    </source>
</evidence>
<dbReference type="Proteomes" id="UP000389128">
    <property type="component" value="Unassembled WGS sequence"/>
</dbReference>
<evidence type="ECO:0000256" key="2">
    <source>
        <dbReference type="ARBA" id="ARBA00022908"/>
    </source>
</evidence>
<dbReference type="PANTHER" id="PTHR30349">
    <property type="entry name" value="PHAGE INTEGRASE-RELATED"/>
    <property type="match status" value="1"/>
</dbReference>
<dbReference type="SUPFAM" id="SSF56349">
    <property type="entry name" value="DNA breaking-rejoining enzymes"/>
    <property type="match status" value="1"/>
</dbReference>
<keyword evidence="4" id="KW-0233">DNA recombination</keyword>
<dbReference type="Gene3D" id="1.10.150.130">
    <property type="match status" value="1"/>
</dbReference>